<reference evidence="2 3" key="1">
    <citation type="submission" date="2016-10" db="EMBL/GenBank/DDBJ databases">
        <authorList>
            <person name="de Groot N.N."/>
        </authorList>
    </citation>
    <scope>NUCLEOTIDE SEQUENCE [LARGE SCALE GENOMIC DNA]</scope>
    <source>
        <strain evidence="2 3">DSM 44892</strain>
    </source>
</reference>
<evidence type="ECO:0000313" key="2">
    <source>
        <dbReference type="EMBL" id="SDJ18332.1"/>
    </source>
</evidence>
<gene>
    <name evidence="2" type="ORF">SAMN05444695_11848</name>
</gene>
<dbReference type="AlphaFoldDB" id="A0A1G8RN54"/>
<evidence type="ECO:0000313" key="3">
    <source>
        <dbReference type="Proteomes" id="UP000183263"/>
    </source>
</evidence>
<dbReference type="Pfam" id="PF16170">
    <property type="entry name" value="DUF4873"/>
    <property type="match status" value="1"/>
</dbReference>
<organism evidence="2 3">
    <name type="scientific">Rhodococcus triatomae</name>
    <dbReference type="NCBI Taxonomy" id="300028"/>
    <lineage>
        <taxon>Bacteria</taxon>
        <taxon>Bacillati</taxon>
        <taxon>Actinomycetota</taxon>
        <taxon>Actinomycetes</taxon>
        <taxon>Mycobacteriales</taxon>
        <taxon>Nocardiaceae</taxon>
        <taxon>Rhodococcus</taxon>
    </lineage>
</organism>
<feature type="domain" description="DUF4873" evidence="1">
    <location>
        <begin position="4"/>
        <end position="82"/>
    </location>
</feature>
<sequence length="84" mass="8957">MAGQPTVTTSVELAGNFEPISGRYVWHGRLRSLTELLGRGADLSVGTEVFLTTPTGTANARITAVDLWGSHMIEGAGAPPYEWI</sequence>
<accession>A0A1G8RN54</accession>
<proteinExistence type="predicted"/>
<evidence type="ECO:0000259" key="1">
    <source>
        <dbReference type="Pfam" id="PF16170"/>
    </source>
</evidence>
<keyword evidence="3" id="KW-1185">Reference proteome</keyword>
<dbReference type="Proteomes" id="UP000183263">
    <property type="component" value="Unassembled WGS sequence"/>
</dbReference>
<dbReference type="InterPro" id="IPR032371">
    <property type="entry name" value="DUF4873"/>
</dbReference>
<protein>
    <recommendedName>
        <fullName evidence="1">DUF4873 domain-containing protein</fullName>
    </recommendedName>
</protein>
<dbReference type="EMBL" id="FNDN01000018">
    <property type="protein sequence ID" value="SDJ18332.1"/>
    <property type="molecule type" value="Genomic_DNA"/>
</dbReference>
<name>A0A1G8RN54_9NOCA</name>